<dbReference type="GO" id="GO:0035082">
    <property type="term" value="P:axoneme assembly"/>
    <property type="evidence" value="ECO:0007669"/>
    <property type="project" value="InterPro"/>
</dbReference>
<evidence type="ECO:0000313" key="2">
    <source>
        <dbReference type="Proteomes" id="UP000694568"/>
    </source>
</evidence>
<keyword evidence="2" id="KW-1185">Reference proteome</keyword>
<protein>
    <submittedName>
        <fullName evidence="1">Uncharacterized protein</fullName>
    </submittedName>
</protein>
<dbReference type="Ensembl" id="ENSSLUT00000017481.1">
    <property type="protein sequence ID" value="ENSSLUP00000016927.1"/>
    <property type="gene ID" value="ENSSLUG00000007934.1"/>
</dbReference>
<dbReference type="GO" id="GO:0060294">
    <property type="term" value="P:cilium movement involved in cell motility"/>
    <property type="evidence" value="ECO:0007669"/>
    <property type="project" value="InterPro"/>
</dbReference>
<dbReference type="AlphaFoldDB" id="A0A8C9XZ53"/>
<reference evidence="1" key="2">
    <citation type="submission" date="2025-09" db="UniProtKB">
        <authorList>
            <consortium name="Ensembl"/>
        </authorList>
    </citation>
    <scope>IDENTIFICATION</scope>
</reference>
<dbReference type="PANTHER" id="PTHR15977:SF15">
    <property type="entry name" value="CILIA- AND FLAGELLA-ASSOCIATED PROTEIN 46"/>
    <property type="match status" value="1"/>
</dbReference>
<accession>A0A8C9XZ53</accession>
<proteinExistence type="predicted"/>
<dbReference type="Proteomes" id="UP000694568">
    <property type="component" value="Unplaced"/>
</dbReference>
<evidence type="ECO:0000313" key="1">
    <source>
        <dbReference type="Ensembl" id="ENSSLUP00000016927.1"/>
    </source>
</evidence>
<name>A0A8C9XZ53_SANLU</name>
<sequence>MEEILETHSQHFTHLWEGFMGSKQTPSLSEVEQLLCRCSAFIYLGMERFMANIPPAKLAALNLSECHMALLFDLVQNSASVLRQSNLDIHKSAGQFDLEKPLETALLFSMGGVGCIVLNQWHSSLQQNTHIMANVLDNILRVRQTSGQTIHALRRGDSSEKSHHMVIGSYGTVYPTSYHICISIYCKYHVSFLIASKTPIHLFLCM</sequence>
<dbReference type="PANTHER" id="PTHR15977">
    <property type="entry name" value="CILIA- AND FLAGELLA-ASSOCIATED PROTEIN 46"/>
    <property type="match status" value="1"/>
</dbReference>
<dbReference type="InterPro" id="IPR039586">
    <property type="entry name" value="CFAP46"/>
</dbReference>
<dbReference type="GeneTree" id="ENSGT00570000079216"/>
<organism evidence="1 2">
    <name type="scientific">Sander lucioperca</name>
    <name type="common">Pike-perch</name>
    <name type="synonym">Perca lucioperca</name>
    <dbReference type="NCBI Taxonomy" id="283035"/>
    <lineage>
        <taxon>Eukaryota</taxon>
        <taxon>Metazoa</taxon>
        <taxon>Chordata</taxon>
        <taxon>Craniata</taxon>
        <taxon>Vertebrata</taxon>
        <taxon>Euteleostomi</taxon>
        <taxon>Actinopterygii</taxon>
        <taxon>Neopterygii</taxon>
        <taxon>Teleostei</taxon>
        <taxon>Neoteleostei</taxon>
        <taxon>Acanthomorphata</taxon>
        <taxon>Eupercaria</taxon>
        <taxon>Perciformes</taxon>
        <taxon>Percoidei</taxon>
        <taxon>Percidae</taxon>
        <taxon>Luciopercinae</taxon>
        <taxon>Sander</taxon>
    </lineage>
</organism>
<reference evidence="1" key="1">
    <citation type="submission" date="2025-08" db="UniProtKB">
        <authorList>
            <consortium name="Ensembl"/>
        </authorList>
    </citation>
    <scope>IDENTIFICATION</scope>
</reference>